<evidence type="ECO:0000313" key="1">
    <source>
        <dbReference type="EMBL" id="KAI4369100.1"/>
    </source>
</evidence>
<keyword evidence="2" id="KW-1185">Reference proteome</keyword>
<organism evidence="1 2">
    <name type="scientific">Melastoma candidum</name>
    <dbReference type="NCBI Taxonomy" id="119954"/>
    <lineage>
        <taxon>Eukaryota</taxon>
        <taxon>Viridiplantae</taxon>
        <taxon>Streptophyta</taxon>
        <taxon>Embryophyta</taxon>
        <taxon>Tracheophyta</taxon>
        <taxon>Spermatophyta</taxon>
        <taxon>Magnoliopsida</taxon>
        <taxon>eudicotyledons</taxon>
        <taxon>Gunneridae</taxon>
        <taxon>Pentapetalae</taxon>
        <taxon>rosids</taxon>
        <taxon>malvids</taxon>
        <taxon>Myrtales</taxon>
        <taxon>Melastomataceae</taxon>
        <taxon>Melastomatoideae</taxon>
        <taxon>Melastomateae</taxon>
        <taxon>Melastoma</taxon>
    </lineage>
</organism>
<proteinExistence type="predicted"/>
<dbReference type="EMBL" id="CM042884">
    <property type="protein sequence ID" value="KAI4369100.1"/>
    <property type="molecule type" value="Genomic_DNA"/>
</dbReference>
<sequence length="446" mass="49544">MGSRVVDHYGLSSASASFAPSSSLDDLNDDGEAGQGSDGIGGMGMGAAEDGLVNDDSDSAAVECIGNSFRDALPLHDVAVKHDRESLENNGPLRSSYNVLTIDDVSPIESARARFLQILVDHFIIDHVIEVSEPDVEYSVQSGQDKLFKRKSREVQFEGDPRFSLPLMYVANMYETLVSNVNIRLASINGIRDKTIGVALEAAGGLYRRLAKKFPKKGPYSYRRRELATSVETRTRFPELVIQEEKRVRFVVVNGLDILERPMEMPVDDAEWFKRLTGRSEVAVCPRDYKFYSPRHKFRRVAPNAVSDISDLPSFHGGDDSSETSIEGFRTISEAQEHQRTPKHHMQQLSHQPQFHAIQESLHQSMHQSQNVSHFPPSNLSDIAHAHSQNLAPHIACLQPPSGGHMGGRLLIMASTPAKYCDECGAQYLRETSKFCSECGMKRLGM</sequence>
<gene>
    <name evidence="1" type="ORF">MLD38_017587</name>
</gene>
<dbReference type="Proteomes" id="UP001057402">
    <property type="component" value="Chromosome 5"/>
</dbReference>
<accession>A0ACB9QR66</accession>
<reference evidence="2" key="1">
    <citation type="journal article" date="2023" name="Front. Plant Sci.">
        <title>Chromosomal-level genome assembly of Melastoma candidum provides insights into trichome evolution.</title>
        <authorList>
            <person name="Zhong Y."/>
            <person name="Wu W."/>
            <person name="Sun C."/>
            <person name="Zou P."/>
            <person name="Liu Y."/>
            <person name="Dai S."/>
            <person name="Zhou R."/>
        </authorList>
    </citation>
    <scope>NUCLEOTIDE SEQUENCE [LARGE SCALE GENOMIC DNA]</scope>
</reference>
<protein>
    <submittedName>
        <fullName evidence="1">Uncharacterized protein</fullName>
    </submittedName>
</protein>
<name>A0ACB9QR66_9MYRT</name>
<evidence type="ECO:0000313" key="2">
    <source>
        <dbReference type="Proteomes" id="UP001057402"/>
    </source>
</evidence>
<comment type="caution">
    <text evidence="1">The sequence shown here is derived from an EMBL/GenBank/DDBJ whole genome shotgun (WGS) entry which is preliminary data.</text>
</comment>